<dbReference type="HOGENOM" id="CLU_2197267_0_0_1"/>
<dbReference type="Proteomes" id="UP000053593">
    <property type="component" value="Unassembled WGS sequence"/>
</dbReference>
<dbReference type="AlphaFoldDB" id="A0A0D0AMX8"/>
<accession>A0A0D0AMX8</accession>
<evidence type="ECO:0000313" key="2">
    <source>
        <dbReference type="Proteomes" id="UP000053593"/>
    </source>
</evidence>
<sequence length="108" mass="12088">MRKLLLLLPSTTLSHFFFFFVSMFIAHRSEGYGRHYSTTTHPLASSACPSSTPPTASSPALVEQAWPKVTILHNGIGHLCGYIKWWKVFRTNGQLMHLPVTPSVPPPR</sequence>
<keyword evidence="2" id="KW-1185">Reference proteome</keyword>
<dbReference type="EMBL" id="KN834860">
    <property type="protein sequence ID" value="KIK51570.1"/>
    <property type="molecule type" value="Genomic_DNA"/>
</dbReference>
<reference evidence="1 2" key="1">
    <citation type="submission" date="2014-04" db="EMBL/GenBank/DDBJ databases">
        <title>Evolutionary Origins and Diversification of the Mycorrhizal Mutualists.</title>
        <authorList>
            <consortium name="DOE Joint Genome Institute"/>
            <consortium name="Mycorrhizal Genomics Consortium"/>
            <person name="Kohler A."/>
            <person name="Kuo A."/>
            <person name="Nagy L.G."/>
            <person name="Floudas D."/>
            <person name="Copeland A."/>
            <person name="Barry K.W."/>
            <person name="Cichocki N."/>
            <person name="Veneault-Fourrey C."/>
            <person name="LaButti K."/>
            <person name="Lindquist E.A."/>
            <person name="Lipzen A."/>
            <person name="Lundell T."/>
            <person name="Morin E."/>
            <person name="Murat C."/>
            <person name="Riley R."/>
            <person name="Ohm R."/>
            <person name="Sun H."/>
            <person name="Tunlid A."/>
            <person name="Henrissat B."/>
            <person name="Grigoriev I.V."/>
            <person name="Hibbett D.S."/>
            <person name="Martin F."/>
        </authorList>
    </citation>
    <scope>NUCLEOTIDE SEQUENCE [LARGE SCALE GENOMIC DNA]</scope>
    <source>
        <strain evidence="1 2">FD-317 M1</strain>
    </source>
</reference>
<protein>
    <submittedName>
        <fullName evidence="1">Uncharacterized protein</fullName>
    </submittedName>
</protein>
<name>A0A0D0AMX8_9AGAR</name>
<proteinExistence type="predicted"/>
<evidence type="ECO:0000313" key="1">
    <source>
        <dbReference type="EMBL" id="KIK51570.1"/>
    </source>
</evidence>
<gene>
    <name evidence="1" type="ORF">GYMLUDRAFT_392676</name>
</gene>
<organism evidence="1 2">
    <name type="scientific">Collybiopsis luxurians FD-317 M1</name>
    <dbReference type="NCBI Taxonomy" id="944289"/>
    <lineage>
        <taxon>Eukaryota</taxon>
        <taxon>Fungi</taxon>
        <taxon>Dikarya</taxon>
        <taxon>Basidiomycota</taxon>
        <taxon>Agaricomycotina</taxon>
        <taxon>Agaricomycetes</taxon>
        <taxon>Agaricomycetidae</taxon>
        <taxon>Agaricales</taxon>
        <taxon>Marasmiineae</taxon>
        <taxon>Omphalotaceae</taxon>
        <taxon>Collybiopsis</taxon>
        <taxon>Collybiopsis luxurians</taxon>
    </lineage>
</organism>